<evidence type="ECO:0000313" key="1">
    <source>
        <dbReference type="EMBL" id="GAA4213071.1"/>
    </source>
</evidence>
<protein>
    <recommendedName>
        <fullName evidence="3">CRP-like cAMP-binding protein</fullName>
    </recommendedName>
</protein>
<dbReference type="EMBL" id="BAABBY010000015">
    <property type="protein sequence ID" value="GAA4213071.1"/>
    <property type="molecule type" value="Genomic_DNA"/>
</dbReference>
<gene>
    <name evidence="1" type="ORF">GCM10022289_44730</name>
</gene>
<organism evidence="1 2">
    <name type="scientific">Pedobacter jeongneungensis</name>
    <dbReference type="NCBI Taxonomy" id="947309"/>
    <lineage>
        <taxon>Bacteria</taxon>
        <taxon>Pseudomonadati</taxon>
        <taxon>Bacteroidota</taxon>
        <taxon>Sphingobacteriia</taxon>
        <taxon>Sphingobacteriales</taxon>
        <taxon>Sphingobacteriaceae</taxon>
        <taxon>Pedobacter</taxon>
    </lineage>
</organism>
<evidence type="ECO:0000313" key="2">
    <source>
        <dbReference type="Proteomes" id="UP001501772"/>
    </source>
</evidence>
<comment type="caution">
    <text evidence="1">The sequence shown here is derived from an EMBL/GenBank/DDBJ whole genome shotgun (WGS) entry which is preliminary data.</text>
</comment>
<reference evidence="2" key="1">
    <citation type="journal article" date="2019" name="Int. J. Syst. Evol. Microbiol.">
        <title>The Global Catalogue of Microorganisms (GCM) 10K type strain sequencing project: providing services to taxonomists for standard genome sequencing and annotation.</title>
        <authorList>
            <consortium name="The Broad Institute Genomics Platform"/>
            <consortium name="The Broad Institute Genome Sequencing Center for Infectious Disease"/>
            <person name="Wu L."/>
            <person name="Ma J."/>
        </authorList>
    </citation>
    <scope>NUCLEOTIDE SEQUENCE [LARGE SCALE GENOMIC DNA]</scope>
    <source>
        <strain evidence="2">JCM 17626</strain>
    </source>
</reference>
<dbReference type="Proteomes" id="UP001501772">
    <property type="component" value="Unassembled WGS sequence"/>
</dbReference>
<sequence>MEGDFVYAYPGFFSQGTAINDIEVIDDAVLIEISYEKFMELRNGFEEVPLLVEKIRDYYDGQRLEHASDLLILKAADRFRKFILGNKKLFGVAKRRDIASFLGIKDDSLRRFG</sequence>
<keyword evidence="2" id="KW-1185">Reference proteome</keyword>
<name>A0ABP8BPX9_9SPHI</name>
<accession>A0ABP8BPX9</accession>
<proteinExistence type="predicted"/>
<evidence type="ECO:0008006" key="3">
    <source>
        <dbReference type="Google" id="ProtNLM"/>
    </source>
</evidence>